<name>A0A9X2L5A4_9BACT</name>
<sequence>MDRNKLLAHLKKRVQQLSGEELNLALMFLYNWTKGPWTPASLSDEQLSVLKKRVKEIEDG</sequence>
<gene>
    <name evidence="1" type="ORF">NM125_13555</name>
</gene>
<keyword evidence="2" id="KW-1185">Reference proteome</keyword>
<dbReference type="AlphaFoldDB" id="A0A9X2L5A4"/>
<evidence type="ECO:0000313" key="2">
    <source>
        <dbReference type="Proteomes" id="UP001139125"/>
    </source>
</evidence>
<dbReference type="EMBL" id="JANDBC010000003">
    <property type="protein sequence ID" value="MCP9292609.1"/>
    <property type="molecule type" value="Genomic_DNA"/>
</dbReference>
<dbReference type="Proteomes" id="UP001139125">
    <property type="component" value="Unassembled WGS sequence"/>
</dbReference>
<dbReference type="RefSeq" id="WP_255135507.1">
    <property type="nucleotide sequence ID" value="NZ_JANDBC010000003.1"/>
</dbReference>
<comment type="caution">
    <text evidence="1">The sequence shown here is derived from an EMBL/GenBank/DDBJ whole genome shotgun (WGS) entry which is preliminary data.</text>
</comment>
<evidence type="ECO:0000313" key="1">
    <source>
        <dbReference type="EMBL" id="MCP9292609.1"/>
    </source>
</evidence>
<organism evidence="1 2">
    <name type="scientific">Gracilimonas sediminicola</name>
    <dbReference type="NCBI Taxonomy" id="2952158"/>
    <lineage>
        <taxon>Bacteria</taxon>
        <taxon>Pseudomonadati</taxon>
        <taxon>Balneolota</taxon>
        <taxon>Balneolia</taxon>
        <taxon>Balneolales</taxon>
        <taxon>Balneolaceae</taxon>
        <taxon>Gracilimonas</taxon>
    </lineage>
</organism>
<accession>A0A9X2L5A4</accession>
<protein>
    <submittedName>
        <fullName evidence="1">Uncharacterized protein</fullName>
    </submittedName>
</protein>
<proteinExistence type="predicted"/>
<reference evidence="1" key="1">
    <citation type="submission" date="2022-06" db="EMBL/GenBank/DDBJ databases">
        <title>Gracilimonas sp. CAU 1638 isolated from sea sediment.</title>
        <authorList>
            <person name="Kim W."/>
        </authorList>
    </citation>
    <scope>NUCLEOTIDE SEQUENCE</scope>
    <source>
        <strain evidence="1">CAU 1638</strain>
    </source>
</reference>